<keyword evidence="1" id="KW-0472">Membrane</keyword>
<dbReference type="InterPro" id="IPR011009">
    <property type="entry name" value="Kinase-like_dom_sf"/>
</dbReference>
<reference evidence="3" key="1">
    <citation type="journal article" date="2019" name="Science">
        <title>Mutation of a bHLH transcription factor allowed almond domestication.</title>
        <authorList>
            <person name="Sanchez-Perez R."/>
            <person name="Pavan S."/>
            <person name="Mazzeo R."/>
            <person name="Moldovan C."/>
            <person name="Aiese Cigliano R."/>
            <person name="Del Cueto J."/>
            <person name="Ricciardi F."/>
            <person name="Lotti C."/>
            <person name="Ricciardi L."/>
            <person name="Dicenta F."/>
            <person name="Lopez-Marques R.L."/>
            <person name="Lindberg Moller B."/>
        </authorList>
    </citation>
    <scope>NUCLEOTIDE SEQUENCE</scope>
</reference>
<dbReference type="InterPro" id="IPR052611">
    <property type="entry name" value="Plant_RLK_LysM"/>
</dbReference>
<gene>
    <name evidence="3" type="ORF">Prudu_019921</name>
</gene>
<dbReference type="AlphaFoldDB" id="A0A4Y1RU33"/>
<evidence type="ECO:0000259" key="2">
    <source>
        <dbReference type="PROSITE" id="PS50011"/>
    </source>
</evidence>
<keyword evidence="3" id="KW-0808">Transferase</keyword>
<dbReference type="PANTHER" id="PTHR45927">
    <property type="entry name" value="LYSM-DOMAIN RECEPTOR-LIKE KINASE-RELATED"/>
    <property type="match status" value="1"/>
</dbReference>
<dbReference type="EMBL" id="AP019303">
    <property type="protein sequence ID" value="BBH07871.1"/>
    <property type="molecule type" value="Genomic_DNA"/>
</dbReference>
<feature type="domain" description="Protein kinase" evidence="2">
    <location>
        <begin position="76"/>
        <end position="365"/>
    </location>
</feature>
<evidence type="ECO:0000256" key="1">
    <source>
        <dbReference type="SAM" id="Phobius"/>
    </source>
</evidence>
<feature type="transmembrane region" description="Helical" evidence="1">
    <location>
        <begin position="33"/>
        <end position="55"/>
    </location>
</feature>
<sequence length="414" mass="47214">MNSYQMQDPPEYRLQPLVHLATLLLTTKSMMSILLPFVSISLLLIGFLALLLVFTRRSVLKKRKKSFKVRNYDPDQATQEKLLSGISQYVGKAIMYDKEMIMEATNDLDELCKIGDSMYKATMYGKVLAIKRTNKDVKEKLSILQKVNHVNLVNLMGISYDADGDRFLVYENAENGSLENWLFPDSEASSDSLAFLSWSQRIHIALDFANCLHYMHDHTQQSIVHWDVRERNILVDSNFKAKFANFSTARPVTNSSMPKVDVFAFGVLLLELLSGKRAMETKENGEVVMLYKDLREVLKVEEKSVERLQKWIDPKLENCYPLDGALSLAALATTCTQENAQARPSLAEVIVEPIGNVQSNLNPMIPTRNFWTTFFLEPISQGTILHELIHKIEILTMFTCTEKADQIEVVDLFQ</sequence>
<dbReference type="GO" id="GO:0005524">
    <property type="term" value="F:ATP binding"/>
    <property type="evidence" value="ECO:0007669"/>
    <property type="project" value="InterPro"/>
</dbReference>
<dbReference type="InterPro" id="IPR000719">
    <property type="entry name" value="Prot_kinase_dom"/>
</dbReference>
<dbReference type="PROSITE" id="PS50011">
    <property type="entry name" value="PROTEIN_KINASE_DOM"/>
    <property type="match status" value="1"/>
</dbReference>
<proteinExistence type="predicted"/>
<keyword evidence="3" id="KW-0418">Kinase</keyword>
<protein>
    <submittedName>
        <fullName evidence="3">Chitin elicitor receptor kinase 1</fullName>
    </submittedName>
</protein>
<keyword evidence="1" id="KW-1133">Transmembrane helix</keyword>
<organism evidence="3">
    <name type="scientific">Prunus dulcis</name>
    <name type="common">Almond</name>
    <name type="synonym">Amygdalus dulcis</name>
    <dbReference type="NCBI Taxonomy" id="3755"/>
    <lineage>
        <taxon>Eukaryota</taxon>
        <taxon>Viridiplantae</taxon>
        <taxon>Streptophyta</taxon>
        <taxon>Embryophyta</taxon>
        <taxon>Tracheophyta</taxon>
        <taxon>Spermatophyta</taxon>
        <taxon>Magnoliopsida</taxon>
        <taxon>eudicotyledons</taxon>
        <taxon>Gunneridae</taxon>
        <taxon>Pentapetalae</taxon>
        <taxon>rosids</taxon>
        <taxon>fabids</taxon>
        <taxon>Rosales</taxon>
        <taxon>Rosaceae</taxon>
        <taxon>Amygdaloideae</taxon>
        <taxon>Amygdaleae</taxon>
        <taxon>Prunus</taxon>
    </lineage>
</organism>
<evidence type="ECO:0000313" key="3">
    <source>
        <dbReference type="EMBL" id="BBH07871.1"/>
    </source>
</evidence>
<dbReference type="Gene3D" id="3.30.200.20">
    <property type="entry name" value="Phosphorylase Kinase, domain 1"/>
    <property type="match status" value="1"/>
</dbReference>
<dbReference type="InterPro" id="IPR008266">
    <property type="entry name" value="Tyr_kinase_AS"/>
</dbReference>
<dbReference type="GO" id="GO:0004672">
    <property type="term" value="F:protein kinase activity"/>
    <property type="evidence" value="ECO:0007669"/>
    <property type="project" value="InterPro"/>
</dbReference>
<dbReference type="SUPFAM" id="SSF56112">
    <property type="entry name" value="Protein kinase-like (PK-like)"/>
    <property type="match status" value="1"/>
</dbReference>
<dbReference type="InterPro" id="IPR001245">
    <property type="entry name" value="Ser-Thr/Tyr_kinase_cat_dom"/>
</dbReference>
<accession>A0A4Y1RU33</accession>
<dbReference type="PROSITE" id="PS00109">
    <property type="entry name" value="PROTEIN_KINASE_TYR"/>
    <property type="match status" value="1"/>
</dbReference>
<dbReference type="Pfam" id="PF07714">
    <property type="entry name" value="PK_Tyr_Ser-Thr"/>
    <property type="match status" value="1"/>
</dbReference>
<keyword evidence="3" id="KW-0675">Receptor</keyword>
<name>A0A4Y1RU33_PRUDU</name>
<dbReference type="PANTHER" id="PTHR45927:SF2">
    <property type="entry name" value="SERINE_THREONINE RECEPTOR-LIKE KINASE NFP"/>
    <property type="match status" value="1"/>
</dbReference>
<dbReference type="Gene3D" id="1.10.510.10">
    <property type="entry name" value="Transferase(Phosphotransferase) domain 1"/>
    <property type="match status" value="2"/>
</dbReference>
<keyword evidence="1" id="KW-0812">Transmembrane</keyword>